<dbReference type="SUPFAM" id="SSF48452">
    <property type="entry name" value="TPR-like"/>
    <property type="match status" value="1"/>
</dbReference>
<dbReference type="InterPro" id="IPR016032">
    <property type="entry name" value="Sig_transdc_resp-reg_C-effctor"/>
</dbReference>
<sequence length="639" mass="68816">MRFEILGPQRAWQDSQELDLGPGKQRAVLAVLLLHAGRPVPTTRIVDAVWAEDPPANGPNVVQKYVAGLRRVLEPDRSPRTPGQVLSLTDAGYLLRVGTDDLDLLRFEQRTRRAQVARAEGRSSEAVGELRTALDLWRGDPFEELIGSFFDSARHRLVDMRTAALESWAELELQLGHHQEVVGELGRLVAQFPVRERLRYLLILALYRAGRQAEALTSFREIRSLLRDEHGLEPGEQLQELHRRILRSDPMLMLPEQFAPEPEVVVPAPQTIAAESRTVVVPEPVVPHPAGPGVDAAVPPAGTGVEAAVPLAGTRSAPDGPTGSAAESAPTTSSVPVAVVAEAPQVPTSGWPGAPVDGRAGGVPPFGGGPPFPLPPLTTAYRQSRAWPLWVSHLGTVLAVLTVVLSVGTFTWLIMFSYAVRRRSWPLAVAGAGYLAVAVVFCVALASMDPDPEVLPTDTETLGIFAGLLLGWLGGAVHVILINRAVKAMFGGRLVAPNERVGADQRMRREQARYLLYHYPTARTELRIGRPDLPSAFDDGGLVDINSVAEHVVAGLPGLSAEQSRQILLDRWLRGPYASLEELVARCLLPMDVADLLREILIFLPPVFPAPPAFPASAAFPARPVDGADVPSAGPTGPG</sequence>
<keyword evidence="7" id="KW-0812">Transmembrane</keyword>
<evidence type="ECO:0000256" key="5">
    <source>
        <dbReference type="PROSITE-ProRule" id="PRU01091"/>
    </source>
</evidence>
<keyword evidence="3 5" id="KW-0238">DNA-binding</keyword>
<dbReference type="Pfam" id="PF03704">
    <property type="entry name" value="BTAD"/>
    <property type="match status" value="1"/>
</dbReference>
<keyword evidence="4" id="KW-0804">Transcription</keyword>
<dbReference type="RefSeq" id="WP_192765505.1">
    <property type="nucleotide sequence ID" value="NZ_JADBEB010000001.1"/>
</dbReference>
<evidence type="ECO:0000256" key="3">
    <source>
        <dbReference type="ARBA" id="ARBA00023125"/>
    </source>
</evidence>
<organism evidence="9 10">
    <name type="scientific">Plantactinospora soyae</name>
    <dbReference type="NCBI Taxonomy" id="1544732"/>
    <lineage>
        <taxon>Bacteria</taxon>
        <taxon>Bacillati</taxon>
        <taxon>Actinomycetota</taxon>
        <taxon>Actinomycetes</taxon>
        <taxon>Micromonosporales</taxon>
        <taxon>Micromonosporaceae</taxon>
        <taxon>Plantactinospora</taxon>
    </lineage>
</organism>
<comment type="caution">
    <text evidence="9">The sequence shown here is derived from an EMBL/GenBank/DDBJ whole genome shotgun (WGS) entry which is preliminary data.</text>
</comment>
<dbReference type="Pfam" id="PF00486">
    <property type="entry name" value="Trans_reg_C"/>
    <property type="match status" value="1"/>
</dbReference>
<keyword evidence="7" id="KW-0472">Membrane</keyword>
<dbReference type="CDD" id="cd15831">
    <property type="entry name" value="BTAD"/>
    <property type="match status" value="1"/>
</dbReference>
<comment type="similarity">
    <text evidence="1">Belongs to the AfsR/DnrI/RedD regulatory family.</text>
</comment>
<feature type="region of interest" description="Disordered" evidence="6">
    <location>
        <begin position="312"/>
        <end position="333"/>
    </location>
</feature>
<feature type="DNA-binding region" description="OmpR/PhoB-type" evidence="5">
    <location>
        <begin position="1"/>
        <end position="97"/>
    </location>
</feature>
<dbReference type="InterPro" id="IPR011990">
    <property type="entry name" value="TPR-like_helical_dom_sf"/>
</dbReference>
<evidence type="ECO:0000259" key="8">
    <source>
        <dbReference type="PROSITE" id="PS51755"/>
    </source>
</evidence>
<evidence type="ECO:0000256" key="4">
    <source>
        <dbReference type="ARBA" id="ARBA00023163"/>
    </source>
</evidence>
<dbReference type="InterPro" id="IPR010994">
    <property type="entry name" value="RuvA_2-like"/>
</dbReference>
<keyword evidence="2" id="KW-0805">Transcription regulation</keyword>
<dbReference type="InterPro" id="IPR005158">
    <property type="entry name" value="BTAD"/>
</dbReference>
<proteinExistence type="inferred from homology"/>
<dbReference type="PROSITE" id="PS51755">
    <property type="entry name" value="OMPR_PHOB"/>
    <property type="match status" value="1"/>
</dbReference>
<dbReference type="GO" id="GO:0006355">
    <property type="term" value="P:regulation of DNA-templated transcription"/>
    <property type="evidence" value="ECO:0007669"/>
    <property type="project" value="InterPro"/>
</dbReference>
<dbReference type="EMBL" id="JADBEB010000001">
    <property type="protein sequence ID" value="MBE1485292.1"/>
    <property type="molecule type" value="Genomic_DNA"/>
</dbReference>
<evidence type="ECO:0000256" key="7">
    <source>
        <dbReference type="SAM" id="Phobius"/>
    </source>
</evidence>
<evidence type="ECO:0000256" key="1">
    <source>
        <dbReference type="ARBA" id="ARBA00005820"/>
    </source>
</evidence>
<dbReference type="PANTHER" id="PTHR35807">
    <property type="entry name" value="TRANSCRIPTIONAL REGULATOR REDD-RELATED"/>
    <property type="match status" value="1"/>
</dbReference>
<feature type="transmembrane region" description="Helical" evidence="7">
    <location>
        <begin position="462"/>
        <end position="483"/>
    </location>
</feature>
<dbReference type="GO" id="GO:0003677">
    <property type="term" value="F:DNA binding"/>
    <property type="evidence" value="ECO:0007669"/>
    <property type="project" value="UniProtKB-UniRule"/>
</dbReference>
<dbReference type="SUPFAM" id="SSF47781">
    <property type="entry name" value="RuvA domain 2-like"/>
    <property type="match status" value="1"/>
</dbReference>
<feature type="domain" description="OmpR/PhoB-type" evidence="8">
    <location>
        <begin position="1"/>
        <end position="97"/>
    </location>
</feature>
<feature type="transmembrane region" description="Helical" evidence="7">
    <location>
        <begin position="427"/>
        <end position="447"/>
    </location>
</feature>
<dbReference type="InterPro" id="IPR036388">
    <property type="entry name" value="WH-like_DNA-bd_sf"/>
</dbReference>
<dbReference type="AlphaFoldDB" id="A0A927M1V6"/>
<dbReference type="GO" id="GO:0000160">
    <property type="term" value="P:phosphorelay signal transduction system"/>
    <property type="evidence" value="ECO:0007669"/>
    <property type="project" value="InterPro"/>
</dbReference>
<evidence type="ECO:0000256" key="6">
    <source>
        <dbReference type="SAM" id="MobiDB-lite"/>
    </source>
</evidence>
<dbReference type="PANTHER" id="PTHR35807:SF1">
    <property type="entry name" value="TRANSCRIPTIONAL REGULATOR REDD"/>
    <property type="match status" value="1"/>
</dbReference>
<protein>
    <submittedName>
        <fullName evidence="9">DNA-binding SARP family transcriptional activator</fullName>
    </submittedName>
</protein>
<dbReference type="SMART" id="SM00862">
    <property type="entry name" value="Trans_reg_C"/>
    <property type="match status" value="1"/>
</dbReference>
<evidence type="ECO:0000313" key="9">
    <source>
        <dbReference type="EMBL" id="MBE1485292.1"/>
    </source>
</evidence>
<dbReference type="Gene3D" id="1.25.40.10">
    <property type="entry name" value="Tetratricopeptide repeat domain"/>
    <property type="match status" value="1"/>
</dbReference>
<dbReference type="SUPFAM" id="SSF46894">
    <property type="entry name" value="C-terminal effector domain of the bipartite response regulators"/>
    <property type="match status" value="1"/>
</dbReference>
<dbReference type="SMART" id="SM01043">
    <property type="entry name" value="BTAD"/>
    <property type="match status" value="1"/>
</dbReference>
<reference evidence="9" key="1">
    <citation type="submission" date="2020-10" db="EMBL/GenBank/DDBJ databases">
        <title>Sequencing the genomes of 1000 actinobacteria strains.</title>
        <authorList>
            <person name="Klenk H.-P."/>
        </authorList>
    </citation>
    <scope>NUCLEOTIDE SEQUENCE</scope>
    <source>
        <strain evidence="9">DSM 46832</strain>
    </source>
</reference>
<dbReference type="InterPro" id="IPR051677">
    <property type="entry name" value="AfsR-DnrI-RedD_regulator"/>
</dbReference>
<keyword evidence="10" id="KW-1185">Reference proteome</keyword>
<dbReference type="InterPro" id="IPR001867">
    <property type="entry name" value="OmpR/PhoB-type_DNA-bd"/>
</dbReference>
<evidence type="ECO:0000313" key="10">
    <source>
        <dbReference type="Proteomes" id="UP000649753"/>
    </source>
</evidence>
<name>A0A927M1V6_9ACTN</name>
<accession>A0A927M1V6</accession>
<evidence type="ECO:0000256" key="2">
    <source>
        <dbReference type="ARBA" id="ARBA00023015"/>
    </source>
</evidence>
<feature type="transmembrane region" description="Helical" evidence="7">
    <location>
        <begin position="387"/>
        <end position="415"/>
    </location>
</feature>
<dbReference type="Proteomes" id="UP000649753">
    <property type="component" value="Unassembled WGS sequence"/>
</dbReference>
<gene>
    <name evidence="9" type="ORF">H4W31_000930</name>
</gene>
<dbReference type="Gene3D" id="1.10.10.10">
    <property type="entry name" value="Winged helix-like DNA-binding domain superfamily/Winged helix DNA-binding domain"/>
    <property type="match status" value="1"/>
</dbReference>
<keyword evidence="7" id="KW-1133">Transmembrane helix</keyword>